<dbReference type="AlphaFoldDB" id="A0A226DR86"/>
<keyword evidence="1" id="KW-0472">Membrane</keyword>
<dbReference type="Proteomes" id="UP000198287">
    <property type="component" value="Unassembled WGS sequence"/>
</dbReference>
<keyword evidence="1" id="KW-0812">Transmembrane</keyword>
<comment type="caution">
    <text evidence="2">The sequence shown here is derived from an EMBL/GenBank/DDBJ whole genome shotgun (WGS) entry which is preliminary data.</text>
</comment>
<accession>A0A226DR86</accession>
<feature type="transmembrane region" description="Helical" evidence="1">
    <location>
        <begin position="323"/>
        <end position="347"/>
    </location>
</feature>
<name>A0A226DR86_FOLCA</name>
<keyword evidence="1" id="KW-1133">Transmembrane helix</keyword>
<organism evidence="2 3">
    <name type="scientific">Folsomia candida</name>
    <name type="common">Springtail</name>
    <dbReference type="NCBI Taxonomy" id="158441"/>
    <lineage>
        <taxon>Eukaryota</taxon>
        <taxon>Metazoa</taxon>
        <taxon>Ecdysozoa</taxon>
        <taxon>Arthropoda</taxon>
        <taxon>Hexapoda</taxon>
        <taxon>Collembola</taxon>
        <taxon>Entomobryomorpha</taxon>
        <taxon>Isotomoidea</taxon>
        <taxon>Isotomidae</taxon>
        <taxon>Proisotominae</taxon>
        <taxon>Folsomia</taxon>
    </lineage>
</organism>
<gene>
    <name evidence="2" type="ORF">Fcan01_17965</name>
</gene>
<evidence type="ECO:0000256" key="1">
    <source>
        <dbReference type="SAM" id="Phobius"/>
    </source>
</evidence>
<evidence type="ECO:0000313" key="2">
    <source>
        <dbReference type="EMBL" id="OXA47713.1"/>
    </source>
</evidence>
<sequence length="382" mass="44555">MNWLNLSPTKTRIIVGFKGYQFLSCYSEKEITFRFYIAPFKREVWYGIVSSWREYLTSGAKYRGKLRSVPLPDFSLGLSLPVFNELLQRFNDPRIKRPDGEKPTGNIFPLICSLEDARLFRSESRKNLGQKVSPKLIEKIRYLDYFQLKLFYNALEITVPLNISNIPFLEEDSCFRLKIVTFNLLKDPSNQVLLNLFHPRHARRPKIVSGHLPDIRYGMEKEVASCSKTAFIGESSLIAAEIEYLRKKYFWIKFHKGSDTLKEGLIGWVIEKEGRIRSVSRSYRALIESGIYERLQTDVTARKMKGRRQTNESIGADNFMGSIVMNGGIMTLFIMIFFINLVACMCFLAEFHDIVRHKIVIVMMKLARLISLYVWEHVWMTH</sequence>
<evidence type="ECO:0000313" key="3">
    <source>
        <dbReference type="Proteomes" id="UP000198287"/>
    </source>
</evidence>
<proteinExistence type="predicted"/>
<keyword evidence="3" id="KW-1185">Reference proteome</keyword>
<dbReference type="EMBL" id="LNIX01000013">
    <property type="protein sequence ID" value="OXA47713.1"/>
    <property type="molecule type" value="Genomic_DNA"/>
</dbReference>
<reference evidence="2 3" key="1">
    <citation type="submission" date="2015-12" db="EMBL/GenBank/DDBJ databases">
        <title>The genome of Folsomia candida.</title>
        <authorList>
            <person name="Faddeeva A."/>
            <person name="Derks M.F."/>
            <person name="Anvar Y."/>
            <person name="Smit S."/>
            <person name="Van Straalen N."/>
            <person name="Roelofs D."/>
        </authorList>
    </citation>
    <scope>NUCLEOTIDE SEQUENCE [LARGE SCALE GENOMIC DNA]</scope>
    <source>
        <strain evidence="2 3">VU population</strain>
        <tissue evidence="2">Whole body</tissue>
    </source>
</reference>
<protein>
    <submittedName>
        <fullName evidence="2">Uncharacterized protein</fullName>
    </submittedName>
</protein>